<dbReference type="AlphaFoldDB" id="A0ABD2B3T6"/>
<evidence type="ECO:0000313" key="2">
    <source>
        <dbReference type="EMBL" id="KAL2729282.1"/>
    </source>
</evidence>
<accession>A0ABD2B3T6</accession>
<evidence type="ECO:0000313" key="3">
    <source>
        <dbReference type="Proteomes" id="UP001607303"/>
    </source>
</evidence>
<name>A0ABD2B3T6_VESMC</name>
<comment type="caution">
    <text evidence="1">The sequence shown here is derived from an EMBL/GenBank/DDBJ whole genome shotgun (WGS) entry which is preliminary data.</text>
</comment>
<dbReference type="EMBL" id="JAYRBN010000097">
    <property type="protein sequence ID" value="KAL2729282.1"/>
    <property type="molecule type" value="Genomic_DNA"/>
</dbReference>
<keyword evidence="3" id="KW-1185">Reference proteome</keyword>
<gene>
    <name evidence="2" type="ORF">V1477_016462</name>
    <name evidence="1" type="ORF">V1477_016661</name>
</gene>
<dbReference type="Proteomes" id="UP001607303">
    <property type="component" value="Unassembled WGS sequence"/>
</dbReference>
<sequence>MCAAKSGSYMYRMVSTELIYLLASKPPIDLQLHKRFINANFTVEEKQAPCIGIGTRNINNKSRCKKSEEEIRTPIGLSNFKPKLASLSLATDQKCESCSAEIIGSEWFPVDAAIRYCGYVSHGKTAHLVGILGFSESVHLIMSRNGWFRSQF</sequence>
<reference evidence="1 3" key="1">
    <citation type="journal article" date="2024" name="Ann. Entomol. Soc. Am.">
        <title>Genomic analyses of the southern and eastern yellowjacket wasps (Hymenoptera: Vespidae) reveal evolutionary signatures of social life.</title>
        <authorList>
            <person name="Catto M.A."/>
            <person name="Caine P.B."/>
            <person name="Orr S.E."/>
            <person name="Hunt B.G."/>
            <person name="Goodisman M.A.D."/>
        </authorList>
    </citation>
    <scope>NUCLEOTIDE SEQUENCE [LARGE SCALE GENOMIC DNA]</scope>
    <source>
        <strain evidence="1">232</strain>
        <tissue evidence="1">Head and thorax</tissue>
    </source>
</reference>
<proteinExistence type="predicted"/>
<dbReference type="EMBL" id="JAYRBN010000100">
    <property type="protein sequence ID" value="KAL2727385.1"/>
    <property type="molecule type" value="Genomic_DNA"/>
</dbReference>
<evidence type="ECO:0000313" key="1">
    <source>
        <dbReference type="EMBL" id="KAL2727385.1"/>
    </source>
</evidence>
<organism evidence="1 3">
    <name type="scientific">Vespula maculifrons</name>
    <name type="common">Eastern yellow jacket</name>
    <name type="synonym">Wasp</name>
    <dbReference type="NCBI Taxonomy" id="7453"/>
    <lineage>
        <taxon>Eukaryota</taxon>
        <taxon>Metazoa</taxon>
        <taxon>Ecdysozoa</taxon>
        <taxon>Arthropoda</taxon>
        <taxon>Hexapoda</taxon>
        <taxon>Insecta</taxon>
        <taxon>Pterygota</taxon>
        <taxon>Neoptera</taxon>
        <taxon>Endopterygota</taxon>
        <taxon>Hymenoptera</taxon>
        <taxon>Apocrita</taxon>
        <taxon>Aculeata</taxon>
        <taxon>Vespoidea</taxon>
        <taxon>Vespidae</taxon>
        <taxon>Vespinae</taxon>
        <taxon>Vespula</taxon>
    </lineage>
</organism>
<protein>
    <submittedName>
        <fullName evidence="1">Uncharacterized protein</fullName>
    </submittedName>
</protein>